<dbReference type="SMART" id="SM00325">
    <property type="entry name" value="RhoGEF"/>
    <property type="match status" value="1"/>
</dbReference>
<feature type="compositionally biased region" description="Polar residues" evidence="2">
    <location>
        <begin position="7"/>
        <end position="23"/>
    </location>
</feature>
<reference evidence="4 5" key="1">
    <citation type="journal article" date="2018" name="Genome Biol. Evol.">
        <title>Multiple Roots of Fruiting Body Formation in Amoebozoa.</title>
        <authorList>
            <person name="Hillmann F."/>
            <person name="Forbes G."/>
            <person name="Novohradska S."/>
            <person name="Ferling I."/>
            <person name="Riege K."/>
            <person name="Groth M."/>
            <person name="Westermann M."/>
            <person name="Marz M."/>
            <person name="Spaller T."/>
            <person name="Winckler T."/>
            <person name="Schaap P."/>
            <person name="Glockner G."/>
        </authorList>
    </citation>
    <scope>NUCLEOTIDE SEQUENCE [LARGE SCALE GENOMIC DNA]</scope>
    <source>
        <strain evidence="4 5">Jena</strain>
    </source>
</reference>
<feature type="compositionally biased region" description="Polar residues" evidence="2">
    <location>
        <begin position="160"/>
        <end position="169"/>
    </location>
</feature>
<dbReference type="InterPro" id="IPR035899">
    <property type="entry name" value="DBL_dom_sf"/>
</dbReference>
<evidence type="ECO:0000313" key="5">
    <source>
        <dbReference type="Proteomes" id="UP000241769"/>
    </source>
</evidence>
<evidence type="ECO:0000259" key="3">
    <source>
        <dbReference type="PROSITE" id="PS50010"/>
    </source>
</evidence>
<dbReference type="GO" id="GO:0005737">
    <property type="term" value="C:cytoplasm"/>
    <property type="evidence" value="ECO:0007669"/>
    <property type="project" value="TreeGrafter"/>
</dbReference>
<name>A0A2P6N0I3_9EUKA</name>
<proteinExistence type="predicted"/>
<dbReference type="STRING" id="1890364.A0A2P6N0I3"/>
<feature type="domain" description="DH" evidence="3">
    <location>
        <begin position="240"/>
        <end position="424"/>
    </location>
</feature>
<dbReference type="InterPro" id="IPR000219">
    <property type="entry name" value="DH_dom"/>
</dbReference>
<dbReference type="Gene3D" id="1.20.900.10">
    <property type="entry name" value="Dbl homology (DH) domain"/>
    <property type="match status" value="1"/>
</dbReference>
<dbReference type="Proteomes" id="UP000241769">
    <property type="component" value="Unassembled WGS sequence"/>
</dbReference>
<dbReference type="Pfam" id="PF00621">
    <property type="entry name" value="RhoGEF"/>
    <property type="match status" value="1"/>
</dbReference>
<dbReference type="Pfam" id="PF02493">
    <property type="entry name" value="MORN"/>
    <property type="match status" value="9"/>
</dbReference>
<dbReference type="InterPro" id="IPR011993">
    <property type="entry name" value="PH-like_dom_sf"/>
</dbReference>
<protein>
    <recommendedName>
        <fullName evidence="3">DH domain-containing protein</fullName>
    </recommendedName>
</protein>
<dbReference type="PANTHER" id="PTHR12673">
    <property type="entry name" value="FACIOGENITAL DYSPLASIA PROTEIN"/>
    <property type="match status" value="1"/>
</dbReference>
<evidence type="ECO:0000256" key="1">
    <source>
        <dbReference type="ARBA" id="ARBA00022737"/>
    </source>
</evidence>
<accession>A0A2P6N0I3</accession>
<dbReference type="CDD" id="cd00160">
    <property type="entry name" value="RhoGEF"/>
    <property type="match status" value="1"/>
</dbReference>
<feature type="compositionally biased region" description="Basic and acidic residues" evidence="2">
    <location>
        <begin position="53"/>
        <end position="79"/>
    </location>
</feature>
<dbReference type="Gene3D" id="2.30.29.30">
    <property type="entry name" value="Pleckstrin-homology domain (PH domain)/Phosphotyrosine-binding domain (PTB)"/>
    <property type="match status" value="1"/>
</dbReference>
<dbReference type="PROSITE" id="PS50010">
    <property type="entry name" value="DH_2"/>
    <property type="match status" value="1"/>
</dbReference>
<dbReference type="EMBL" id="MDYQ01000262">
    <property type="protein sequence ID" value="PRP77478.1"/>
    <property type="molecule type" value="Genomic_DNA"/>
</dbReference>
<keyword evidence="1" id="KW-0677">Repeat</keyword>
<feature type="compositionally biased region" description="Basic and acidic residues" evidence="2">
    <location>
        <begin position="25"/>
        <end position="37"/>
    </location>
</feature>
<dbReference type="Gene3D" id="2.20.110.10">
    <property type="entry name" value="Histone H3 K4-specific methyltransferase SET7/9 N-terminal domain"/>
    <property type="match status" value="4"/>
</dbReference>
<evidence type="ECO:0000256" key="2">
    <source>
        <dbReference type="SAM" id="MobiDB-lite"/>
    </source>
</evidence>
<dbReference type="GO" id="GO:0005085">
    <property type="term" value="F:guanyl-nucleotide exchange factor activity"/>
    <property type="evidence" value="ECO:0007669"/>
    <property type="project" value="InterPro"/>
</dbReference>
<keyword evidence="5" id="KW-1185">Reference proteome</keyword>
<gene>
    <name evidence="4" type="ORF">PROFUN_14298</name>
</gene>
<feature type="compositionally biased region" description="Low complexity" evidence="2">
    <location>
        <begin position="102"/>
        <end position="117"/>
    </location>
</feature>
<feature type="region of interest" description="Disordered" evidence="2">
    <location>
        <begin position="922"/>
        <end position="949"/>
    </location>
</feature>
<dbReference type="InterPro" id="IPR003409">
    <property type="entry name" value="MORN"/>
</dbReference>
<dbReference type="InterPro" id="IPR001331">
    <property type="entry name" value="GDS_CDC24_CS"/>
</dbReference>
<dbReference type="GO" id="GO:0035556">
    <property type="term" value="P:intracellular signal transduction"/>
    <property type="evidence" value="ECO:0007669"/>
    <property type="project" value="InterPro"/>
</dbReference>
<feature type="compositionally biased region" description="Basic and acidic residues" evidence="2">
    <location>
        <begin position="119"/>
        <end position="129"/>
    </location>
</feature>
<dbReference type="SUPFAM" id="SSF82185">
    <property type="entry name" value="Histone H3 K4-specific methyltransferase SET7/9 N-terminal domain"/>
    <property type="match status" value="3"/>
</dbReference>
<dbReference type="SMART" id="SM00698">
    <property type="entry name" value="MORN"/>
    <property type="match status" value="10"/>
</dbReference>
<dbReference type="InterPro" id="IPR051092">
    <property type="entry name" value="FYVE_RhoGEF_PH"/>
</dbReference>
<feature type="region of interest" description="Disordered" evidence="2">
    <location>
        <begin position="1"/>
        <end position="240"/>
    </location>
</feature>
<dbReference type="SUPFAM" id="SSF50729">
    <property type="entry name" value="PH domain-like"/>
    <property type="match status" value="1"/>
</dbReference>
<organism evidence="4 5">
    <name type="scientific">Planoprotostelium fungivorum</name>
    <dbReference type="NCBI Taxonomy" id="1890364"/>
    <lineage>
        <taxon>Eukaryota</taxon>
        <taxon>Amoebozoa</taxon>
        <taxon>Evosea</taxon>
        <taxon>Variosea</taxon>
        <taxon>Cavosteliida</taxon>
        <taxon>Cavosteliaceae</taxon>
        <taxon>Planoprotostelium</taxon>
    </lineage>
</organism>
<dbReference type="AlphaFoldDB" id="A0A2P6N0I3"/>
<dbReference type="InParanoid" id="A0A2P6N0I3"/>
<dbReference type="SUPFAM" id="SSF48065">
    <property type="entry name" value="DBL homology domain (DH-domain)"/>
    <property type="match status" value="1"/>
</dbReference>
<dbReference type="PANTHER" id="PTHR12673:SF159">
    <property type="entry name" value="LD03170P"/>
    <property type="match status" value="1"/>
</dbReference>
<sequence>MEGQDPVRNSTSANKEDQPSTPVKQEADSSSSHDELTKTIAEGEPTDAAVSSERSHEEASQDEVTTKDGSAKSVEDRVVRRTRSQTEGSLPKHPLVDPRLISPPSAGSKVGSAGSSPQETRHNEEESPRRSRKKDSSLSLNDKDPDKKKNKLFSLVGTLMKSNTVNSKKGGTVGKKGIPNFSPPTPTENLREHSNSSPVFPVALNTPPTTAITTPSVSQFPSSPGSSSGQNNAAPPESGPRDWAAREFYTSEIAYLKNLDILVFDYLYAINKDHPIITEDEKKVLFTNVKVIRNFSVKLFQELEGRMKTWGPKQLIGDVFLKLYPFFRAYNEYCNKYDVALENYVEFMKRPEFSTFCNNQLAKTPNGLGPDLQSLLITPVQRIPRYALLLKELLAKTPSDHPDHTHLENAYEKIKDITETVNTSIKQNDNSKQYNKIVDSIEGIMPHMLPHRKFISEDSFVFLPNTAVGIQSSPLSVGTIQKTTPMWLVLFNDTIFMASGASQNDRKLEKVFPFSSLWLRDNGQPHYLVESVFQIITPEETFMVQTKDAAHKKQTMDVLMERINSATKGEDQLATKGERNLSYRFSNGDHYSGMWDYGKIQGKGRYAFFSDKVYEGDLTNGLMDGRGKMVYSGHTIYEGQWAGGEQDGEGTLMQPGVQYVGTWRAGKKKKGVISWDGGQKYTGKFKNDRMHGRGILICMNGDIYDGDWAEGKRSGHGKFTSKRGQYDGYWVNDRREGTGSMVWSNGDFYDGEWKADMRHGEGKMVTVDSSYRGGWSQDRKEGKGTFIQKLNSRPQNNDHDHEAWVNKYEGEWKADKVRACGSSISRAQKHNHGVCIRKTEDGEGEFKYDGNWVNDMREGKGTFTDSYGTYTGSWKEDKSQRNGVGYLVSADQQMHVRGTWCDDYHINDEEEVVVSTLRKGKSYKPKKESTLESTTTQNIPELPPPRLYW</sequence>
<feature type="compositionally biased region" description="Low complexity" evidence="2">
    <location>
        <begin position="215"/>
        <end position="230"/>
    </location>
</feature>
<evidence type="ECO:0000313" key="4">
    <source>
        <dbReference type="EMBL" id="PRP77478.1"/>
    </source>
</evidence>
<dbReference type="OrthoDB" id="270720at2759"/>
<dbReference type="PROSITE" id="PS00741">
    <property type="entry name" value="DH_1"/>
    <property type="match status" value="1"/>
</dbReference>
<comment type="caution">
    <text evidence="4">The sequence shown here is derived from an EMBL/GenBank/DDBJ whole genome shotgun (WGS) entry which is preliminary data.</text>
</comment>